<sequence>MASILLSRACAAATAVRGLLSPSFRNESGDSLALNLHICRYSSKGKTKRRTKKMMKTTTTETNSSGEAATSQLAAMEPE</sequence>
<evidence type="ECO:0000313" key="2">
    <source>
        <dbReference type="EMBL" id="KAK8930968.1"/>
    </source>
</evidence>
<keyword evidence="3" id="KW-1185">Reference proteome</keyword>
<organism evidence="2 3">
    <name type="scientific">Platanthera zijinensis</name>
    <dbReference type="NCBI Taxonomy" id="2320716"/>
    <lineage>
        <taxon>Eukaryota</taxon>
        <taxon>Viridiplantae</taxon>
        <taxon>Streptophyta</taxon>
        <taxon>Embryophyta</taxon>
        <taxon>Tracheophyta</taxon>
        <taxon>Spermatophyta</taxon>
        <taxon>Magnoliopsida</taxon>
        <taxon>Liliopsida</taxon>
        <taxon>Asparagales</taxon>
        <taxon>Orchidaceae</taxon>
        <taxon>Orchidoideae</taxon>
        <taxon>Orchideae</taxon>
        <taxon>Orchidinae</taxon>
        <taxon>Platanthera</taxon>
    </lineage>
</organism>
<protein>
    <submittedName>
        <fullName evidence="2">Uncharacterized protein</fullName>
    </submittedName>
</protein>
<feature type="region of interest" description="Disordered" evidence="1">
    <location>
        <begin position="45"/>
        <end position="79"/>
    </location>
</feature>
<comment type="caution">
    <text evidence="2">The sequence shown here is derived from an EMBL/GenBank/DDBJ whole genome shotgun (WGS) entry which is preliminary data.</text>
</comment>
<dbReference type="Proteomes" id="UP001418222">
    <property type="component" value="Unassembled WGS sequence"/>
</dbReference>
<gene>
    <name evidence="2" type="ORF">KSP39_PZI016837</name>
</gene>
<dbReference type="EMBL" id="JBBWWQ010000014">
    <property type="protein sequence ID" value="KAK8930968.1"/>
    <property type="molecule type" value="Genomic_DNA"/>
</dbReference>
<proteinExistence type="predicted"/>
<dbReference type="AlphaFoldDB" id="A0AAP0G0L7"/>
<reference evidence="2 3" key="1">
    <citation type="journal article" date="2022" name="Nat. Plants">
        <title>Genomes of leafy and leafless Platanthera orchids illuminate the evolution of mycoheterotrophy.</title>
        <authorList>
            <person name="Li M.H."/>
            <person name="Liu K.W."/>
            <person name="Li Z."/>
            <person name="Lu H.C."/>
            <person name="Ye Q.L."/>
            <person name="Zhang D."/>
            <person name="Wang J.Y."/>
            <person name="Li Y.F."/>
            <person name="Zhong Z.M."/>
            <person name="Liu X."/>
            <person name="Yu X."/>
            <person name="Liu D.K."/>
            <person name="Tu X.D."/>
            <person name="Liu B."/>
            <person name="Hao Y."/>
            <person name="Liao X.Y."/>
            <person name="Jiang Y.T."/>
            <person name="Sun W.H."/>
            <person name="Chen J."/>
            <person name="Chen Y.Q."/>
            <person name="Ai Y."/>
            <person name="Zhai J.W."/>
            <person name="Wu S.S."/>
            <person name="Zhou Z."/>
            <person name="Hsiao Y.Y."/>
            <person name="Wu W.L."/>
            <person name="Chen Y.Y."/>
            <person name="Lin Y.F."/>
            <person name="Hsu J.L."/>
            <person name="Li C.Y."/>
            <person name="Wang Z.W."/>
            <person name="Zhao X."/>
            <person name="Zhong W.Y."/>
            <person name="Ma X.K."/>
            <person name="Ma L."/>
            <person name="Huang J."/>
            <person name="Chen G.Z."/>
            <person name="Huang M.Z."/>
            <person name="Huang L."/>
            <person name="Peng D.H."/>
            <person name="Luo Y.B."/>
            <person name="Zou S.Q."/>
            <person name="Chen S.P."/>
            <person name="Lan S."/>
            <person name="Tsai W.C."/>
            <person name="Van de Peer Y."/>
            <person name="Liu Z.J."/>
        </authorList>
    </citation>
    <scope>NUCLEOTIDE SEQUENCE [LARGE SCALE GENOMIC DNA]</scope>
    <source>
        <strain evidence="2">Lor287</strain>
    </source>
</reference>
<feature type="compositionally biased region" description="Low complexity" evidence="1">
    <location>
        <begin position="56"/>
        <end position="71"/>
    </location>
</feature>
<evidence type="ECO:0000313" key="3">
    <source>
        <dbReference type="Proteomes" id="UP001418222"/>
    </source>
</evidence>
<accession>A0AAP0G0L7</accession>
<evidence type="ECO:0000256" key="1">
    <source>
        <dbReference type="SAM" id="MobiDB-lite"/>
    </source>
</evidence>
<name>A0AAP0G0L7_9ASPA</name>
<feature type="compositionally biased region" description="Basic residues" evidence="1">
    <location>
        <begin position="45"/>
        <end position="55"/>
    </location>
</feature>